<dbReference type="EMBL" id="JASGXD010000022">
    <property type="protein sequence ID" value="KAK5999673.1"/>
    <property type="molecule type" value="Genomic_DNA"/>
</dbReference>
<feature type="compositionally biased region" description="Basic residues" evidence="1">
    <location>
        <begin position="832"/>
        <end position="843"/>
    </location>
</feature>
<keyword evidence="3" id="KW-1185">Reference proteome</keyword>
<comment type="caution">
    <text evidence="2">The sequence shown here is derived from an EMBL/GenBank/DDBJ whole genome shotgun (WGS) entry which is preliminary data.</text>
</comment>
<feature type="region of interest" description="Disordered" evidence="1">
    <location>
        <begin position="411"/>
        <end position="442"/>
    </location>
</feature>
<feature type="compositionally biased region" description="Polar residues" evidence="1">
    <location>
        <begin position="603"/>
        <end position="614"/>
    </location>
</feature>
<protein>
    <submittedName>
        <fullName evidence="2">Uncharacterized protein</fullName>
    </submittedName>
</protein>
<proteinExistence type="predicted"/>
<dbReference type="Proteomes" id="UP001341245">
    <property type="component" value="Unassembled WGS sequence"/>
</dbReference>
<feature type="compositionally biased region" description="Basic and acidic residues" evidence="1">
    <location>
        <begin position="573"/>
        <end position="588"/>
    </location>
</feature>
<evidence type="ECO:0000313" key="3">
    <source>
        <dbReference type="Proteomes" id="UP001341245"/>
    </source>
</evidence>
<sequence>MNSASALASGDGWSSQSPFFSKLGNYFDRPEWWQEGTETLKAFFDEDTPHADTTDQRLEDLLDLFEPLKVCKEPSTSSHAGADYSTSVEDTTNHSAYQQEQKHDLGDDDHQIVESSSNDIQLQAEIVNFSNVSLSIANPAQVDSAESEIAPVVANGSQNIHFTSENVGPLRSSSILDASINSDTVNTSSPLLTGATTSTRQTSPQGDSSNHASSTLADVAVSFDMSFYNEAIASSLSDTPKLGPSAHNVTADYRDVMSSKPTGTDNSSALTSLAALEENGTASTPFEQTHNSASNENYTTTETITAVSEDDPTGLQAVKDELSDEHDLPKAIDSSIISPDGDDTVVHDPSAAALSFFPPNPYSDDPLDFDFNAAQAPSTAPDLGLRENHEHIDDSSADSTLTSLASGDGQLLESQPANQLDKYERRTPSPPSFSPLTPPPDFIDTEQANVDVMDDVDAVAGDDRIPLETASTLHPLIPELGDIKTERRTCDDTSLRTNESSDVVNEVVDELADVEGVDGMKTSSNIPTPTNAKRKQEQPHADEPAQKRRLLTETGLASEEKTVKSRSRKPTPKYKDKMTFRPGPRDSPDELAPTSPDQLADCATSNPFDLSRNFQRPAKPKLAPLRKVRDVPRATRKGVGRKELAELVGAPQPETAAEKVEARLRSHSQTPAPASASDPAPVTQSTLTAKNIETNETYTPTLPKRKRPPGANPVSAQELEDLGNTPILDRRTRTRIATVEPTPEPITQSTVKAAPKRTKSAISNAEVERLGSVEVRESRTRKSTIEPTPEPAPVSAPSKRAKKPVAKPVARPGGKPSPLALPMKSKGTPGVSKKKAPPKKKAIASKQDKETPQMEMTAKRKRDKESEEVEEGAKRASKRIAGEQAEGQ</sequence>
<feature type="compositionally biased region" description="Polar residues" evidence="1">
    <location>
        <begin position="74"/>
        <end position="99"/>
    </location>
</feature>
<feature type="compositionally biased region" description="Polar residues" evidence="1">
    <location>
        <begin position="682"/>
        <end position="700"/>
    </location>
</feature>
<gene>
    <name evidence="2" type="ORF">QM012_005330</name>
</gene>
<feature type="compositionally biased region" description="Polar residues" evidence="1">
    <location>
        <begin position="521"/>
        <end position="531"/>
    </location>
</feature>
<feature type="region of interest" description="Disordered" evidence="1">
    <location>
        <begin position="514"/>
        <end position="888"/>
    </location>
</feature>
<organism evidence="2 3">
    <name type="scientific">Aureobasidium pullulans</name>
    <name type="common">Black yeast</name>
    <name type="synonym">Pullularia pullulans</name>
    <dbReference type="NCBI Taxonomy" id="5580"/>
    <lineage>
        <taxon>Eukaryota</taxon>
        <taxon>Fungi</taxon>
        <taxon>Dikarya</taxon>
        <taxon>Ascomycota</taxon>
        <taxon>Pezizomycotina</taxon>
        <taxon>Dothideomycetes</taxon>
        <taxon>Dothideomycetidae</taxon>
        <taxon>Dothideales</taxon>
        <taxon>Saccotheciaceae</taxon>
        <taxon>Aureobasidium</taxon>
    </lineage>
</organism>
<evidence type="ECO:0000313" key="2">
    <source>
        <dbReference type="EMBL" id="KAK5999673.1"/>
    </source>
</evidence>
<feature type="compositionally biased region" description="Basic and acidic residues" evidence="1">
    <location>
        <begin position="766"/>
        <end position="784"/>
    </location>
</feature>
<feature type="region of interest" description="Disordered" evidence="1">
    <location>
        <begin position="186"/>
        <end position="212"/>
    </location>
</feature>
<feature type="compositionally biased region" description="Pro residues" evidence="1">
    <location>
        <begin position="428"/>
        <end position="441"/>
    </location>
</feature>
<accession>A0ABR0T5E7</accession>
<feature type="compositionally biased region" description="Low complexity" evidence="1">
    <location>
        <begin position="671"/>
        <end position="681"/>
    </location>
</feature>
<feature type="compositionally biased region" description="Basic and acidic residues" evidence="1">
    <location>
        <begin position="534"/>
        <end position="546"/>
    </location>
</feature>
<reference evidence="2 3" key="1">
    <citation type="submission" date="2023-11" db="EMBL/GenBank/DDBJ databases">
        <title>Draft genome sequence and annotation of the polyextremotolerant black yeast-like fungus Aureobasidium pullulans NRRL 62042.</title>
        <authorList>
            <person name="Dielentheis-Frenken M.R.E."/>
            <person name="Wibberg D."/>
            <person name="Blank L.M."/>
            <person name="Tiso T."/>
        </authorList>
    </citation>
    <scope>NUCLEOTIDE SEQUENCE [LARGE SCALE GENOMIC DNA]</scope>
    <source>
        <strain evidence="2 3">NRRL 62042</strain>
    </source>
</reference>
<evidence type="ECO:0000256" key="1">
    <source>
        <dbReference type="SAM" id="MobiDB-lite"/>
    </source>
</evidence>
<name>A0ABR0T5E7_AURPU</name>
<feature type="region of interest" description="Disordered" evidence="1">
    <location>
        <begin position="73"/>
        <end position="106"/>
    </location>
</feature>